<evidence type="ECO:0000313" key="2">
    <source>
        <dbReference type="EMBL" id="MCL7051670.1"/>
    </source>
</evidence>
<dbReference type="GO" id="GO:0099078">
    <property type="term" value="C:BORC complex"/>
    <property type="evidence" value="ECO:0007669"/>
    <property type="project" value="TreeGrafter"/>
</dbReference>
<dbReference type="InterPro" id="IPR039843">
    <property type="entry name" value="KXD1-like"/>
</dbReference>
<feature type="transmembrane region" description="Helical" evidence="1">
    <location>
        <begin position="99"/>
        <end position="121"/>
    </location>
</feature>
<keyword evidence="3" id="KW-1185">Reference proteome</keyword>
<dbReference type="PANTHER" id="PTHR13511">
    <property type="entry name" value="KXDL MOTIF-CONTAINING PROTEIN 1"/>
    <property type="match status" value="1"/>
</dbReference>
<reference evidence="2" key="1">
    <citation type="submission" date="2022-03" db="EMBL/GenBank/DDBJ databases">
        <title>A functionally conserved STORR gene fusion in Papaver species that diverged 16.8 million years ago.</title>
        <authorList>
            <person name="Catania T."/>
        </authorList>
    </citation>
    <scope>NUCLEOTIDE SEQUENCE</scope>
    <source>
        <strain evidence="2">S-191538</strain>
    </source>
</reference>
<name>A0AA41W2I4_PAPNU</name>
<comment type="caution">
    <text evidence="2">The sequence shown here is derived from an EMBL/GenBank/DDBJ whole genome shotgun (WGS) entry which is preliminary data.</text>
</comment>
<organism evidence="2 3">
    <name type="scientific">Papaver nudicaule</name>
    <name type="common">Iceland poppy</name>
    <dbReference type="NCBI Taxonomy" id="74823"/>
    <lineage>
        <taxon>Eukaryota</taxon>
        <taxon>Viridiplantae</taxon>
        <taxon>Streptophyta</taxon>
        <taxon>Embryophyta</taxon>
        <taxon>Tracheophyta</taxon>
        <taxon>Spermatophyta</taxon>
        <taxon>Magnoliopsida</taxon>
        <taxon>Ranunculales</taxon>
        <taxon>Papaveraceae</taxon>
        <taxon>Papaveroideae</taxon>
        <taxon>Papaver</taxon>
    </lineage>
</organism>
<feature type="transmembrane region" description="Helical" evidence="1">
    <location>
        <begin position="63"/>
        <end position="87"/>
    </location>
</feature>
<gene>
    <name evidence="2" type="ORF">MKW94_011105</name>
</gene>
<keyword evidence="1" id="KW-1133">Transmembrane helix</keyword>
<keyword evidence="1" id="KW-0472">Membrane</keyword>
<evidence type="ECO:0000313" key="3">
    <source>
        <dbReference type="Proteomes" id="UP001177140"/>
    </source>
</evidence>
<accession>A0AA41W2I4</accession>
<evidence type="ECO:0000256" key="1">
    <source>
        <dbReference type="SAM" id="Phobius"/>
    </source>
</evidence>
<dbReference type="PANTHER" id="PTHR13511:SF0">
    <property type="entry name" value="KXDL MOTIF-CONTAINING PROTEIN 1"/>
    <property type="match status" value="1"/>
</dbReference>
<proteinExistence type="predicted"/>
<keyword evidence="1" id="KW-0812">Transmembrane</keyword>
<dbReference type="Proteomes" id="UP001177140">
    <property type="component" value="Unassembled WGS sequence"/>
</dbReference>
<protein>
    <submittedName>
        <fullName evidence="2">Uncharacterized protein</fullName>
    </submittedName>
</protein>
<sequence length="142" mass="16533">MEEIPEKESTHVASDEVSTQFKTLINNDDINHKISCMYSLSLGRQQDSNAILSHFNDYAECCFAQILMVYFDRINLVSVLIFICLLNKFDLGHFSKMTLYFRAFFQFSLTKIVGKLIYISYGKFFVVVNNRIESLTLLFLQK</sequence>
<dbReference type="AlphaFoldDB" id="A0AA41W2I4"/>
<dbReference type="EMBL" id="JAJJMA010341149">
    <property type="protein sequence ID" value="MCL7051670.1"/>
    <property type="molecule type" value="Genomic_DNA"/>
</dbReference>
<dbReference type="GO" id="GO:0032418">
    <property type="term" value="P:lysosome localization"/>
    <property type="evidence" value="ECO:0007669"/>
    <property type="project" value="TreeGrafter"/>
</dbReference>